<dbReference type="KEGG" id="kma:B9H00_12125"/>
<comment type="similarity">
    <text evidence="2 7">Belongs to the thioredoxin family. DsbC subfamily.</text>
</comment>
<dbReference type="CDD" id="cd03020">
    <property type="entry name" value="DsbA_DsbC_DsbG"/>
    <property type="match status" value="1"/>
</dbReference>
<evidence type="ECO:0000256" key="2">
    <source>
        <dbReference type="ARBA" id="ARBA00009813"/>
    </source>
</evidence>
<evidence type="ECO:0000313" key="10">
    <source>
        <dbReference type="EMBL" id="ART63708.1"/>
    </source>
</evidence>
<feature type="domain" description="Thioredoxin-like fold" evidence="9">
    <location>
        <begin position="137"/>
        <end position="260"/>
    </location>
</feature>
<keyword evidence="11" id="KW-1185">Reference proteome</keyword>
<dbReference type="PANTHER" id="PTHR35272">
    <property type="entry name" value="THIOL:DISULFIDE INTERCHANGE PROTEIN DSBC-RELATED"/>
    <property type="match status" value="1"/>
</dbReference>
<dbReference type="Pfam" id="PF10411">
    <property type="entry name" value="DsbC_N"/>
    <property type="match status" value="1"/>
</dbReference>
<keyword evidence="4 7" id="KW-0574">Periplasm</keyword>
<dbReference type="Proteomes" id="UP000194457">
    <property type="component" value="Chromosome"/>
</dbReference>
<dbReference type="GO" id="GO:0042597">
    <property type="term" value="C:periplasmic space"/>
    <property type="evidence" value="ECO:0007669"/>
    <property type="project" value="UniProtKB-SubCell"/>
</dbReference>
<dbReference type="GO" id="GO:0016853">
    <property type="term" value="F:isomerase activity"/>
    <property type="evidence" value="ECO:0007669"/>
    <property type="project" value="UniProtKB-KW"/>
</dbReference>
<dbReference type="InterPro" id="IPR018950">
    <property type="entry name" value="DiS-bond_isomerase_DsbC/G_N"/>
</dbReference>
<keyword evidence="10" id="KW-0413">Isomerase</keyword>
<evidence type="ECO:0000259" key="9">
    <source>
        <dbReference type="Pfam" id="PF13098"/>
    </source>
</evidence>
<comment type="subcellular location">
    <subcellularLocation>
        <location evidence="1 7">Periplasm</location>
    </subcellularLocation>
</comment>
<evidence type="ECO:0000256" key="7">
    <source>
        <dbReference type="RuleBase" id="RU364038"/>
    </source>
</evidence>
<dbReference type="InterPro" id="IPR033954">
    <property type="entry name" value="DiS-bond_Isoase_DsbC/G"/>
</dbReference>
<evidence type="ECO:0000313" key="11">
    <source>
        <dbReference type="Proteomes" id="UP000194457"/>
    </source>
</evidence>
<organism evidence="10 11">
    <name type="scientific">Kushneria marisflavi</name>
    <dbReference type="NCBI Taxonomy" id="157779"/>
    <lineage>
        <taxon>Bacteria</taxon>
        <taxon>Pseudomonadati</taxon>
        <taxon>Pseudomonadota</taxon>
        <taxon>Gammaproteobacteria</taxon>
        <taxon>Oceanospirillales</taxon>
        <taxon>Halomonadaceae</taxon>
        <taxon>Kushneria</taxon>
    </lineage>
</organism>
<keyword evidence="5" id="KW-1015">Disulfide bond</keyword>
<accession>A0A240UQF2</accession>
<keyword evidence="6 7" id="KW-0676">Redox-active center</keyword>
<dbReference type="InterPro" id="IPR012336">
    <property type="entry name" value="Thioredoxin-like_fold"/>
</dbReference>
<dbReference type="InterPro" id="IPR036249">
    <property type="entry name" value="Thioredoxin-like_sf"/>
</dbReference>
<dbReference type="PANTHER" id="PTHR35272:SF3">
    <property type="entry name" value="THIOL:DISULFIDE INTERCHANGE PROTEIN DSBC"/>
    <property type="match status" value="1"/>
</dbReference>
<dbReference type="InterPro" id="IPR009094">
    <property type="entry name" value="DiS-bond_isomerase_DsbC/G_N_sf"/>
</dbReference>
<dbReference type="InterPro" id="IPR051470">
    <property type="entry name" value="Thiol:disulfide_interchange"/>
</dbReference>
<reference evidence="10 11" key="1">
    <citation type="submission" date="2017-05" db="EMBL/GenBank/DDBJ databases">
        <authorList>
            <person name="Song R."/>
            <person name="Chenine A.L."/>
            <person name="Ruprecht R.M."/>
        </authorList>
    </citation>
    <scope>NUCLEOTIDE SEQUENCE [LARGE SCALE GENOMIC DNA]</scope>
    <source>
        <strain evidence="10">SW32</strain>
    </source>
</reference>
<gene>
    <name evidence="10" type="ORF">B9H00_12125</name>
</gene>
<dbReference type="SUPFAM" id="SSF54423">
    <property type="entry name" value="DsbC/DsbG N-terminal domain-like"/>
    <property type="match status" value="1"/>
</dbReference>
<evidence type="ECO:0000256" key="1">
    <source>
        <dbReference type="ARBA" id="ARBA00004418"/>
    </source>
</evidence>
<dbReference type="Gene3D" id="3.40.30.10">
    <property type="entry name" value="Glutaredoxin"/>
    <property type="match status" value="1"/>
</dbReference>
<dbReference type="SUPFAM" id="SSF52833">
    <property type="entry name" value="Thioredoxin-like"/>
    <property type="match status" value="1"/>
</dbReference>
<name>A0A240UQF2_9GAMM</name>
<proteinExistence type="inferred from homology"/>
<feature type="domain" description="Disulphide bond isomerase DsbC/G N-terminal" evidence="8">
    <location>
        <begin position="38"/>
        <end position="111"/>
    </location>
</feature>
<keyword evidence="3 7" id="KW-0732">Signal</keyword>
<protein>
    <recommendedName>
        <fullName evidence="7">Thiol:disulfide interchange protein</fullName>
    </recommendedName>
</protein>
<dbReference type="Gene3D" id="3.10.450.70">
    <property type="entry name" value="Disulphide bond isomerase, DsbC/G, N-terminal"/>
    <property type="match status" value="1"/>
</dbReference>
<dbReference type="EMBL" id="CP021358">
    <property type="protein sequence ID" value="ART63708.1"/>
    <property type="molecule type" value="Genomic_DNA"/>
</dbReference>
<evidence type="ECO:0000259" key="8">
    <source>
        <dbReference type="Pfam" id="PF10411"/>
    </source>
</evidence>
<comment type="function">
    <text evidence="7">Required for disulfide bond formation in some periplasmic proteins. Acts by transferring its disulfide bond to other proteins and is reduced in the process.</text>
</comment>
<dbReference type="AlphaFoldDB" id="A0A240UQF2"/>
<evidence type="ECO:0000256" key="6">
    <source>
        <dbReference type="ARBA" id="ARBA00023284"/>
    </source>
</evidence>
<dbReference type="Pfam" id="PF13098">
    <property type="entry name" value="Thioredoxin_2"/>
    <property type="match status" value="1"/>
</dbReference>
<sequence>MPNITQGAELSMSRLPALSFRSLLTGTLLAGAVLAQGAQASDAEIPKDLTDHLVVNGQSMPVRSVEASPVPGLFEVQLEGGQTLYSDREGKYLLVGDLYRNDSGQMVNLTEQKQQQHRLALLKQVPDKDTVVFRPAGEVKAVINVFTDTTCPYCRKFHEEVPELNKRGVEVRYLAFPRAGMQGEGARELNQVWCSDNRTEAMTAATKGKKLKGASSCDTPVETQFELGKQIGIQGTPALILPDGRMIPGYVPVDRLVNMLGLKN</sequence>
<evidence type="ECO:0000256" key="5">
    <source>
        <dbReference type="ARBA" id="ARBA00023157"/>
    </source>
</evidence>
<evidence type="ECO:0000256" key="4">
    <source>
        <dbReference type="ARBA" id="ARBA00022764"/>
    </source>
</evidence>
<evidence type="ECO:0000256" key="3">
    <source>
        <dbReference type="ARBA" id="ARBA00022729"/>
    </source>
</evidence>
<dbReference type="OrthoDB" id="12976at2"/>